<feature type="transmembrane region" description="Helical" evidence="2">
    <location>
        <begin position="6"/>
        <end position="25"/>
    </location>
</feature>
<keyword evidence="2" id="KW-0812">Transmembrane</keyword>
<dbReference type="EMBL" id="MK686068">
    <property type="protein sequence ID" value="QBZ73331.1"/>
    <property type="molecule type" value="Genomic_DNA"/>
</dbReference>
<gene>
    <name evidence="3" type="primary">17</name>
    <name evidence="3" type="ORF">SEA_REMUSLOOPIN_17</name>
</gene>
<keyword evidence="1" id="KW-0175">Coiled coil</keyword>
<keyword evidence="2" id="KW-1133">Transmembrane helix</keyword>
<dbReference type="Gene3D" id="1.20.5.340">
    <property type="match status" value="1"/>
</dbReference>
<feature type="coiled-coil region" evidence="1">
    <location>
        <begin position="30"/>
        <end position="92"/>
    </location>
</feature>
<evidence type="ECO:0000313" key="4">
    <source>
        <dbReference type="Proteomes" id="UP000297158"/>
    </source>
</evidence>
<evidence type="ECO:0000313" key="3">
    <source>
        <dbReference type="EMBL" id="QBZ73331.1"/>
    </source>
</evidence>
<accession>A0A4D6E4B3</accession>
<reference evidence="3 4" key="1">
    <citation type="submission" date="2019-03" db="EMBL/GenBank/DDBJ databases">
        <authorList>
            <person name="Ludwig S."/>
            <person name="Saikali A."/>
            <person name="Addai K."/>
            <person name="Agarwal S."/>
            <person name="Ahmad I.M."/>
            <person name="Alumyar Y.S."/>
            <person name="An J."/>
            <person name="Antar T.E."/>
            <person name="Antony V."/>
            <person name="Arvin L.E."/>
            <person name="Atanasoff K.E."/>
            <person name="Ati R."/>
            <person name="Batista A."/>
            <person name="Bembuh M.L."/>
            <person name="Bhardvaj T.B."/>
            <person name="Brown C.J."/>
            <person name="Butt S.T."/>
            <person name="Cahn D."/>
            <person name="Canales I.-I."/>
            <person name="Carr K."/>
            <person name="Chen K.Z."/>
            <person name="Chen M."/>
            <person name="Chigurupati S."/>
            <person name="Chou C."/>
            <person name="Chung C.S."/>
            <person name="Cole S.T."/>
            <person name="Colson C.L."/>
            <person name="Dent D.M."/>
            <person name="Djiogo E.M."/>
            <person name="Domrachev B.M."/>
            <person name="Dwivedi J."/>
            <person name="Ehsani C."/>
            <person name="Essien U.A."/>
            <person name="Fakhar A."/>
            <person name="Flood S.H."/>
            <person name="Furletti G."/>
            <person name="Gebreegziabher M."/>
            <person name="Goralski S.M."/>
            <person name="Gruver-Williams A."/>
            <person name="Guldan M.L."/>
            <person name="Gurung S."/>
            <person name="Heo K."/>
            <person name="John R.A."/>
            <person name="Kabir L."/>
            <person name="Kaira H."/>
            <person name="Kane M.S."/>
            <person name="Karanja M."/>
            <person name="Karley A.N."/>
            <person name="Kelleher J."/>
            <person name="Khan A.M."/>
            <person name="Khan A."/>
            <person name="Kharel S."/>
            <person name="Kidane M."/>
            <person name="Konanur P."/>
            <person name="Kuo N.K."/>
            <person name="Kyaw G."/>
            <person name="Lahijan N."/>
            <person name="Lamm D.N."/>
            <person name="Lance S.V."/>
            <person name="Le C."/>
            <person name="Lee C.H."/>
            <person name="Leka D."/>
            <person name="Li C."/>
            <person name="Lim S.Y."/>
            <person name="Lo J."/>
            <person name="Mahaney V.M."/>
            <person name="Mangukiya A."/>
            <person name="Mani D."/>
            <person name="Mariano P."/>
            <person name="Markward M.L."/>
            <person name="Mbaekwe U."/>
            <person name="Mcgowan H."/>
            <person name="Mcnamara A."/>
            <person name="Mebrahtu S."/>
            <person name="Mohamed A."/>
            <person name="Mohamed M.E."/>
            <person name="Muntaka F."/>
            <person name="Naqvi T."/>
            <person name="Nengel A.M."/>
            <person name="Neupane S."/>
            <person name="Nguyen J."/>
            <person name="Nguyen J."/>
            <person name="Nwoji I.C."/>
            <person name="O'Brien T."/>
            <person name="Okusolubo T.A."/>
            <person name="Paek J."/>
            <person name="Pandithakoralag H."/>
            <person name="Parsa S."/>
            <person name="Perry C."/>
            <person name="Petrie C.R."/>
            <person name="Poteshman G.A."/>
            <person name="Quiros D."/>
            <person name="Rana S."/>
            <person name="Reister J."/>
            <person name="Reyes E."/>
            <person name="Riaz H.S."/>
            <person name="Roach T.L."/>
            <person name="Scalsky R."/>
            <person name="Schultz J.A."/>
            <person name="Scott C.F."/>
            <person name="Sekira M.D."/>
            <person name="Shee C.S."/>
            <person name="Shultz P."/>
            <person name="Siarez J.A."/>
            <person name="Simpson A.L."/>
            <person name="Singh S."/>
            <person name="Smith F.R."/>
            <person name="Smith S.A."/>
            <person name="Sobers S."/>
            <person name="Sobowale A.O."/>
            <person name="Somoza K.A."/>
            <person name="Song M."/>
            <person name="Spence R.N."/>
            <person name="Spruill R.A."/>
            <person name="Subedi A."/>
            <person name="Taj A.B."/>
            <person name="Thomas J."/>
            <person name="Todd J.C."/>
            <person name="Tran T."/>
            <person name="Varghese J."/>
            <person name="Vartanian E."/>
            <person name="Vega A."/>
            <person name="Vong A."/>
            <person name="Wachhaus L.E."/>
            <person name="Walter A.J."/>
            <person name="Wessel M.E."/>
            <person name="Azam A.M."/>
            <person name="Blocker D."/>
            <person name="Naeem N.-U.-A."/>
            <person name="Patel R."/>
            <person name="Shakarov P."/>
            <person name="Xie C.L."/>
            <person name="Zolnerowich N."/>
            <person name="Correa-Mendez M."/>
            <person name="Fabian M."/>
            <person name="Fishbein J."/>
            <person name="Harkles L."/>
            <person name="Reger N."/>
            <person name="Saleh S."/>
            <person name="Erill I."/>
            <person name="Caruso S.M."/>
            <person name="Garlena R.A."/>
            <person name="Russell D.A."/>
            <person name="Pope W.H."/>
            <person name="Jacobs-Sera D."/>
            <person name="Hatfull G.F."/>
        </authorList>
    </citation>
    <scope>NUCLEOTIDE SEQUENCE [LARGE SCALE GENOMIC DNA]</scope>
</reference>
<evidence type="ECO:0000256" key="1">
    <source>
        <dbReference type="SAM" id="Coils"/>
    </source>
</evidence>
<sequence length="99" mass="11023">MSDVGGMAEIVGGAALFLMLVYRQVKTGARDAWRDEAEAQTARADRLTEEVSKLVVEVRALRDENAGLRHEVAELRAENRELRTHIDTLLNRGTDDTSD</sequence>
<protein>
    <submittedName>
        <fullName evidence="3">Uncharacterized protein</fullName>
    </submittedName>
</protein>
<organism evidence="3 4">
    <name type="scientific">Streptomyces phage RemusLoopin</name>
    <dbReference type="NCBI Taxonomy" id="2562346"/>
    <lineage>
        <taxon>Viruses</taxon>
        <taxon>Duplodnaviria</taxon>
        <taxon>Heunggongvirae</taxon>
        <taxon>Uroviricota</taxon>
        <taxon>Caudoviricetes</taxon>
        <taxon>Colingsworthviridae</taxon>
        <taxon>Sebastisaurusvirus</taxon>
        <taxon>Sebastisaurusvirus remusloopin</taxon>
    </lineage>
</organism>
<evidence type="ECO:0000256" key="2">
    <source>
        <dbReference type="SAM" id="Phobius"/>
    </source>
</evidence>
<proteinExistence type="predicted"/>
<name>A0A4D6E4B3_9CAUD</name>
<dbReference type="Proteomes" id="UP000297158">
    <property type="component" value="Segment"/>
</dbReference>
<keyword evidence="4" id="KW-1185">Reference proteome</keyword>
<keyword evidence="2" id="KW-0472">Membrane</keyword>